<evidence type="ECO:0000256" key="4">
    <source>
        <dbReference type="RuleBase" id="RU363090"/>
    </source>
</evidence>
<evidence type="ECO:0000313" key="6">
    <source>
        <dbReference type="EMBL" id="KAI1725237.1"/>
    </source>
</evidence>
<dbReference type="Proteomes" id="UP001201812">
    <property type="component" value="Unassembled WGS sequence"/>
</dbReference>
<feature type="region of interest" description="Disordered" evidence="5">
    <location>
        <begin position="55"/>
        <end position="94"/>
    </location>
</feature>
<sequence length="952" mass="103474">MGNGHPQCIQRMAPNERCTVKVSKSVSSFCGKCNDKPATSSELISQNSIKRQAKLSSSSLSYSGSEAQSRAESRKVSSENPQPTAEHLAGGDGRSRCWSLASCRKNSIGALSSYGLPYSPDGCGNCVENELLKGATSAVPKTDSMENYKSAADKTTTEKIKKNILTRRVLTFHFSRGNNKTAAQNDSAGVERKSSMPSVIASTLVSQWKNSSLKKRGSNNTTTSCPSSVQQSTNDSSSCAQNGISDPGEGCAGELRPAMRGSSASTDDGDLISSDIPLRDYQLSEQSHEVLMQIIRCFPFQSPKTSPRTPQKKPFLSRTTSTDIPDSSKNNNVKTPLTPGPDFLAGHSPWSITKRFLHKHHPHLPHGSKNNSNSANNSAPVTPNGIDIIHSPLTSSPSTPTINTDASKAAEDINSIQPRGALGKLCQLVPTIHPTPAVLASATKTIGFEDAGKTGIFAWPTAKAKNGNTAGTTTPWSFDYLKKLKVRTGLSLICPCCGVPRAPATGAKAKTADIPSSPLALVDPVAESKGVNSLDFGGGDQFQRNVKAPCTEGGESLSIPPIGLSLLSESRRRPTRLSLGNHSWNPEEYPTPMSVLGEEDCIERAHTPLSLQNSSCSSTFGSEQNAPAGPISATTIMALLGTLDESNTFAQLMRNSLVQISVDTMAITALPLDCWLRERLKNWVQLSGHEGTIVPASNHTLWKKQPSANLAEAKAYTEIMQDPALRGLTPKFFKEIMHNNESFIEIQDLLSQFPNTSARSIMDIKMGQRTFLMSEVSNKTKRTDLYKKMVDIDPNEPTEEENADKAITKLRYMKFRERESSTATLGFRIEAAQLPGGKLQKCFKKVRTKDQVLDTLLQFFGTRQETIRQQLCERLKAMREGIENSSFFQAHEVVGSSILIIYDDTRCGAWMIDFAKSTRVPDDVHLDHRADKDSDGYLVGLDNLIEILDPDS</sequence>
<evidence type="ECO:0000256" key="3">
    <source>
        <dbReference type="ARBA" id="ARBA00022777"/>
    </source>
</evidence>
<feature type="region of interest" description="Disordered" evidence="5">
    <location>
        <begin position="360"/>
        <end position="404"/>
    </location>
</feature>
<evidence type="ECO:0000256" key="2">
    <source>
        <dbReference type="ARBA" id="ARBA00022679"/>
    </source>
</evidence>
<comment type="caution">
    <text evidence="6">The sequence shown here is derived from an EMBL/GenBank/DDBJ whole genome shotgun (WGS) entry which is preliminary data.</text>
</comment>
<dbReference type="GO" id="GO:0046854">
    <property type="term" value="P:phosphatidylinositol phosphate biosynthetic process"/>
    <property type="evidence" value="ECO:0007669"/>
    <property type="project" value="TreeGrafter"/>
</dbReference>
<dbReference type="EMBL" id="JAKKPZ010000002">
    <property type="protein sequence ID" value="KAI1725237.1"/>
    <property type="molecule type" value="Genomic_DNA"/>
</dbReference>
<dbReference type="PANTHER" id="PTHR12400">
    <property type="entry name" value="INOSITOL POLYPHOSPHATE KINASE"/>
    <property type="match status" value="1"/>
</dbReference>
<organism evidence="6 7">
    <name type="scientific">Ditylenchus destructor</name>
    <dbReference type="NCBI Taxonomy" id="166010"/>
    <lineage>
        <taxon>Eukaryota</taxon>
        <taxon>Metazoa</taxon>
        <taxon>Ecdysozoa</taxon>
        <taxon>Nematoda</taxon>
        <taxon>Chromadorea</taxon>
        <taxon>Rhabditida</taxon>
        <taxon>Tylenchina</taxon>
        <taxon>Tylenchomorpha</taxon>
        <taxon>Sphaerularioidea</taxon>
        <taxon>Anguinidae</taxon>
        <taxon>Anguininae</taxon>
        <taxon>Ditylenchus</taxon>
    </lineage>
</organism>
<feature type="compositionally biased region" description="Low complexity" evidence="5">
    <location>
        <begin position="370"/>
        <end position="379"/>
    </location>
</feature>
<gene>
    <name evidence="6" type="ORF">DdX_01886</name>
</gene>
<dbReference type="PANTHER" id="PTHR12400:SF26">
    <property type="entry name" value="KINASE"/>
    <property type="match status" value="1"/>
</dbReference>
<comment type="similarity">
    <text evidence="1 4">Belongs to the inositol phosphokinase (IPK) family.</text>
</comment>
<keyword evidence="7" id="KW-1185">Reference proteome</keyword>
<name>A0AAD4RBS7_9BILA</name>
<keyword evidence="2 4" id="KW-0808">Transferase</keyword>
<dbReference type="SUPFAM" id="SSF56104">
    <property type="entry name" value="SAICAR synthase-like"/>
    <property type="match status" value="1"/>
</dbReference>
<feature type="compositionally biased region" description="Low complexity" evidence="5">
    <location>
        <begin position="391"/>
        <end position="401"/>
    </location>
</feature>
<proteinExistence type="inferred from homology"/>
<dbReference type="GO" id="GO:0032958">
    <property type="term" value="P:inositol phosphate biosynthetic process"/>
    <property type="evidence" value="ECO:0007669"/>
    <property type="project" value="InterPro"/>
</dbReference>
<dbReference type="GO" id="GO:0005634">
    <property type="term" value="C:nucleus"/>
    <property type="evidence" value="ECO:0007669"/>
    <property type="project" value="TreeGrafter"/>
</dbReference>
<feature type="region of interest" description="Disordered" evidence="5">
    <location>
        <begin position="211"/>
        <end position="273"/>
    </location>
</feature>
<keyword evidence="3 4" id="KW-0418">Kinase</keyword>
<reference evidence="6" key="1">
    <citation type="submission" date="2022-01" db="EMBL/GenBank/DDBJ databases">
        <title>Genome Sequence Resource for Two Populations of Ditylenchus destructor, the Migratory Endoparasitic Phytonematode.</title>
        <authorList>
            <person name="Zhang H."/>
            <person name="Lin R."/>
            <person name="Xie B."/>
        </authorList>
    </citation>
    <scope>NUCLEOTIDE SEQUENCE</scope>
    <source>
        <strain evidence="6">BazhouSP</strain>
    </source>
</reference>
<feature type="region of interest" description="Disordered" evidence="5">
    <location>
        <begin position="300"/>
        <end position="344"/>
    </location>
</feature>
<dbReference type="EC" id="2.7.-.-" evidence="4"/>
<evidence type="ECO:0000256" key="5">
    <source>
        <dbReference type="SAM" id="MobiDB-lite"/>
    </source>
</evidence>
<dbReference type="GO" id="GO:0000828">
    <property type="term" value="F:inositol hexakisphosphate kinase activity"/>
    <property type="evidence" value="ECO:0007669"/>
    <property type="project" value="TreeGrafter"/>
</dbReference>
<feature type="compositionally biased region" description="Polar residues" evidence="5">
    <location>
        <begin position="317"/>
        <end position="335"/>
    </location>
</feature>
<dbReference type="Gene3D" id="3.30.470.160">
    <property type="entry name" value="Inositol polyphosphate kinase"/>
    <property type="match status" value="1"/>
</dbReference>
<dbReference type="InterPro" id="IPR005522">
    <property type="entry name" value="IPK"/>
</dbReference>
<feature type="compositionally biased region" description="Low complexity" evidence="5">
    <location>
        <begin position="56"/>
        <end position="68"/>
    </location>
</feature>
<dbReference type="AlphaFoldDB" id="A0AAD4RBS7"/>
<dbReference type="InterPro" id="IPR038286">
    <property type="entry name" value="IPK_sf"/>
</dbReference>
<evidence type="ECO:0000313" key="7">
    <source>
        <dbReference type="Proteomes" id="UP001201812"/>
    </source>
</evidence>
<feature type="compositionally biased region" description="Low complexity" evidence="5">
    <location>
        <begin position="227"/>
        <end position="238"/>
    </location>
</feature>
<dbReference type="Pfam" id="PF03770">
    <property type="entry name" value="IPK"/>
    <property type="match status" value="1"/>
</dbReference>
<protein>
    <recommendedName>
        <fullName evidence="4">Kinase</fullName>
        <ecNumber evidence="4">2.7.-.-</ecNumber>
    </recommendedName>
</protein>
<dbReference type="GO" id="GO:0005737">
    <property type="term" value="C:cytoplasm"/>
    <property type="evidence" value="ECO:0007669"/>
    <property type="project" value="TreeGrafter"/>
</dbReference>
<evidence type="ECO:0000256" key="1">
    <source>
        <dbReference type="ARBA" id="ARBA00007374"/>
    </source>
</evidence>
<accession>A0AAD4RBS7</accession>